<sequence>MDSSDSASASSLMELSSPEPSITDASSDIAPDTDGEPLQEDIMKKHVVYLPDMFSSIMAVKPIVNPNYHEIKLIWFSPPRIIHADEKWAARNSKVDLCFLASTWAPYCDEEALRVMVDWNHWVFLFDDQFDEGHLSSDPVAAQEEINKTLAIMEDTEPPVQPKESPIRYVFQTTWDRLKKRATPDLQQRWKDMHRRFFDGLLNQVRSMHEQRVLTRDVHECMEMRRGTIGAYPAIAYALGIELSQEVVDHPSLQECMCISSDLVLLHWASNTTWITLLMNQGLSVQQAVDRMGAMIDQCYKRWYTALANMPVWGENVDRQVLKFVDACRNVALGNLYWSFKTGRYLEQMVAVARMQQSVTRVEGIIAGESRRLDERLTGLAGTGTVIRIDHAFTSLTGDLIGHVACGQRPGLIDDAEFSPGWHDLMIKTVLVAPLFRCFPWLNSLLQLLPASVLQQLYPKGISSMMVGKMGREYIENIRKQVNDSEKPLNKNKQSVFHHLLASDIPESEKSTARLQAESMVILIAGTVTSAHTLSMIVYHVLSDPRKERRLREDLKEVMACYPAKDPRWVDLEKILYLQACIKESLRLNGLIGNLARCSPDVALQYRQWTIPRNTPVGMSIYAMHTDPNVWPEPHKFIPERWLGEYDPRMDQYFVPFTKGSRSCLGINLAWAELYLATAMVFRPGGPKLSLYDTDESDVEFVRDFVMGFPKHDSRGIRVMVN</sequence>
<keyword evidence="10" id="KW-1133">Transmembrane helix</keyword>
<organism evidence="11 12">
    <name type="scientific">Aspergillus cristatus</name>
    <name type="common">Chinese Fuzhuan brick tea-fermentation fungus</name>
    <name type="synonym">Eurotium cristatum</name>
    <dbReference type="NCBI Taxonomy" id="573508"/>
    <lineage>
        <taxon>Eukaryota</taxon>
        <taxon>Fungi</taxon>
        <taxon>Dikarya</taxon>
        <taxon>Ascomycota</taxon>
        <taxon>Pezizomycotina</taxon>
        <taxon>Eurotiomycetes</taxon>
        <taxon>Eurotiomycetidae</taxon>
        <taxon>Eurotiales</taxon>
        <taxon>Aspergillaceae</taxon>
        <taxon>Aspergillus</taxon>
        <taxon>Aspergillus subgen. Aspergillus</taxon>
    </lineage>
</organism>
<keyword evidence="3 8" id="KW-0349">Heme</keyword>
<evidence type="ECO:0000256" key="9">
    <source>
        <dbReference type="SAM" id="MobiDB-lite"/>
    </source>
</evidence>
<proteinExistence type="inferred from homology"/>
<comment type="caution">
    <text evidence="11">The sequence shown here is derived from an EMBL/GenBank/DDBJ whole genome shotgun (WGS) entry which is preliminary data.</text>
</comment>
<protein>
    <recommendedName>
        <fullName evidence="13">Trichodiene oxygenase</fullName>
    </recommendedName>
</protein>
<dbReference type="Pfam" id="PF19086">
    <property type="entry name" value="Terpene_syn_C_2"/>
    <property type="match status" value="1"/>
</dbReference>
<dbReference type="InterPro" id="IPR008949">
    <property type="entry name" value="Isoprenoid_synthase_dom_sf"/>
</dbReference>
<evidence type="ECO:0000256" key="10">
    <source>
        <dbReference type="SAM" id="Phobius"/>
    </source>
</evidence>
<evidence type="ECO:0000256" key="5">
    <source>
        <dbReference type="ARBA" id="ARBA00023002"/>
    </source>
</evidence>
<evidence type="ECO:0000313" key="11">
    <source>
        <dbReference type="EMBL" id="ODM14803.1"/>
    </source>
</evidence>
<keyword evidence="10" id="KW-0472">Membrane</keyword>
<dbReference type="SUPFAM" id="SSF48576">
    <property type="entry name" value="Terpenoid synthases"/>
    <property type="match status" value="1"/>
</dbReference>
<evidence type="ECO:0008006" key="13">
    <source>
        <dbReference type="Google" id="ProtNLM"/>
    </source>
</evidence>
<gene>
    <name evidence="11" type="ORF">SI65_09797</name>
</gene>
<evidence type="ECO:0000256" key="8">
    <source>
        <dbReference type="PIRSR" id="PIRSR602401-1"/>
    </source>
</evidence>
<dbReference type="Gene3D" id="1.10.600.10">
    <property type="entry name" value="Farnesyl Diphosphate Synthase"/>
    <property type="match status" value="1"/>
</dbReference>
<feature type="compositionally biased region" description="Low complexity" evidence="9">
    <location>
        <begin position="1"/>
        <end position="21"/>
    </location>
</feature>
<evidence type="ECO:0000256" key="1">
    <source>
        <dbReference type="ARBA" id="ARBA00001971"/>
    </source>
</evidence>
<dbReference type="SUPFAM" id="SSF48264">
    <property type="entry name" value="Cytochrome P450"/>
    <property type="match status" value="1"/>
</dbReference>
<dbReference type="InterPro" id="IPR001128">
    <property type="entry name" value="Cyt_P450"/>
</dbReference>
<name>A0A1E3B1I7_ASPCR</name>
<dbReference type="InterPro" id="IPR036396">
    <property type="entry name" value="Cyt_P450_sf"/>
</dbReference>
<reference evidence="11 12" key="1">
    <citation type="journal article" date="2016" name="BMC Genomics">
        <title>Comparative genomic and transcriptomic analyses of the Fuzhuan brick tea-fermentation fungus Aspergillus cristatus.</title>
        <authorList>
            <person name="Ge Y."/>
            <person name="Wang Y."/>
            <person name="Liu Y."/>
            <person name="Tan Y."/>
            <person name="Ren X."/>
            <person name="Zhang X."/>
            <person name="Hyde K.D."/>
            <person name="Liu Y."/>
            <person name="Liu Z."/>
        </authorList>
    </citation>
    <scope>NUCLEOTIDE SEQUENCE [LARGE SCALE GENOMIC DNA]</scope>
    <source>
        <strain evidence="11 12">GZAAS20.1005</strain>
    </source>
</reference>
<dbReference type="GO" id="GO:0020037">
    <property type="term" value="F:heme binding"/>
    <property type="evidence" value="ECO:0007669"/>
    <property type="project" value="InterPro"/>
</dbReference>
<dbReference type="GO" id="GO:0004497">
    <property type="term" value="F:monooxygenase activity"/>
    <property type="evidence" value="ECO:0007669"/>
    <property type="project" value="UniProtKB-KW"/>
</dbReference>
<comment type="similarity">
    <text evidence="2">Belongs to the cytochrome P450 family.</text>
</comment>
<dbReference type="EMBL" id="JXNT01000021">
    <property type="protein sequence ID" value="ODM14803.1"/>
    <property type="molecule type" value="Genomic_DNA"/>
</dbReference>
<feature type="binding site" description="axial binding residue" evidence="8">
    <location>
        <position position="664"/>
    </location>
    <ligand>
        <name>heme</name>
        <dbReference type="ChEBI" id="CHEBI:30413"/>
    </ligand>
    <ligandPart>
        <name>Fe</name>
        <dbReference type="ChEBI" id="CHEBI:18248"/>
    </ligandPart>
</feature>
<evidence type="ECO:0000256" key="6">
    <source>
        <dbReference type="ARBA" id="ARBA00023004"/>
    </source>
</evidence>
<dbReference type="PRINTS" id="PR00463">
    <property type="entry name" value="EP450I"/>
</dbReference>
<keyword evidence="6 8" id="KW-0408">Iron</keyword>
<evidence type="ECO:0000256" key="3">
    <source>
        <dbReference type="ARBA" id="ARBA00022617"/>
    </source>
</evidence>
<keyword evidence="10" id="KW-0812">Transmembrane</keyword>
<dbReference type="Gene3D" id="1.10.630.10">
    <property type="entry name" value="Cytochrome P450"/>
    <property type="match status" value="1"/>
</dbReference>
<dbReference type="AlphaFoldDB" id="A0A1E3B1I7"/>
<dbReference type="InterPro" id="IPR002401">
    <property type="entry name" value="Cyt_P450_E_grp-I"/>
</dbReference>
<comment type="cofactor">
    <cofactor evidence="1 8">
        <name>heme</name>
        <dbReference type="ChEBI" id="CHEBI:30413"/>
    </cofactor>
</comment>
<dbReference type="Proteomes" id="UP000094569">
    <property type="component" value="Unassembled WGS sequence"/>
</dbReference>
<dbReference type="PANTHER" id="PTHR24305:SF157">
    <property type="entry name" value="N-ACETYLTRYPTOPHAN 6-HYDROXYLASE IVOC-RELATED"/>
    <property type="match status" value="1"/>
</dbReference>
<keyword evidence="12" id="KW-1185">Reference proteome</keyword>
<feature type="transmembrane region" description="Helical" evidence="10">
    <location>
        <begin position="520"/>
        <end position="542"/>
    </location>
</feature>
<dbReference type="PANTHER" id="PTHR24305">
    <property type="entry name" value="CYTOCHROME P450"/>
    <property type="match status" value="1"/>
</dbReference>
<dbReference type="InterPro" id="IPR050121">
    <property type="entry name" value="Cytochrome_P450_monoxygenase"/>
</dbReference>
<dbReference type="CDD" id="cd11062">
    <property type="entry name" value="CYP58-like"/>
    <property type="match status" value="1"/>
</dbReference>
<keyword evidence="7" id="KW-0503">Monooxygenase</keyword>
<dbReference type="GO" id="GO:0016705">
    <property type="term" value="F:oxidoreductase activity, acting on paired donors, with incorporation or reduction of molecular oxygen"/>
    <property type="evidence" value="ECO:0007669"/>
    <property type="project" value="InterPro"/>
</dbReference>
<dbReference type="VEuPathDB" id="FungiDB:SI65_09797"/>
<evidence type="ECO:0000256" key="4">
    <source>
        <dbReference type="ARBA" id="ARBA00022723"/>
    </source>
</evidence>
<keyword evidence="4 8" id="KW-0479">Metal-binding</keyword>
<feature type="region of interest" description="Disordered" evidence="9">
    <location>
        <begin position="1"/>
        <end position="37"/>
    </location>
</feature>
<dbReference type="Pfam" id="PF00067">
    <property type="entry name" value="p450"/>
    <property type="match status" value="1"/>
</dbReference>
<dbReference type="OrthoDB" id="4467523at2759"/>
<evidence type="ECO:0000313" key="12">
    <source>
        <dbReference type="Proteomes" id="UP000094569"/>
    </source>
</evidence>
<accession>A0A1E3B1I7</accession>
<dbReference type="GO" id="GO:0005506">
    <property type="term" value="F:iron ion binding"/>
    <property type="evidence" value="ECO:0007669"/>
    <property type="project" value="InterPro"/>
</dbReference>
<evidence type="ECO:0000256" key="7">
    <source>
        <dbReference type="ARBA" id="ARBA00023033"/>
    </source>
</evidence>
<keyword evidence="5" id="KW-0560">Oxidoreductase</keyword>
<dbReference type="STRING" id="573508.A0A1E3B1I7"/>
<dbReference type="PRINTS" id="PR00385">
    <property type="entry name" value="P450"/>
</dbReference>
<evidence type="ECO:0000256" key="2">
    <source>
        <dbReference type="ARBA" id="ARBA00010617"/>
    </source>
</evidence>